<keyword evidence="4" id="KW-0489">Methyltransferase</keyword>
<dbReference type="OrthoDB" id="5449367at2"/>
<evidence type="ECO:0000313" key="4">
    <source>
        <dbReference type="EMBL" id="TWT74763.1"/>
    </source>
</evidence>
<dbReference type="GO" id="GO:0008168">
    <property type="term" value="F:methyltransferase activity"/>
    <property type="evidence" value="ECO:0007669"/>
    <property type="project" value="UniProtKB-KW"/>
</dbReference>
<evidence type="ECO:0000259" key="1">
    <source>
        <dbReference type="Pfam" id="PF08242"/>
    </source>
</evidence>
<dbReference type="InterPro" id="IPR018773">
    <property type="entry name" value="MeTrfase_reg_dom_prd"/>
</dbReference>
<keyword evidence="5" id="KW-1185">Reference proteome</keyword>
<dbReference type="SUPFAM" id="SSF53335">
    <property type="entry name" value="S-adenosyl-L-methionine-dependent methyltransferases"/>
    <property type="match status" value="1"/>
</dbReference>
<dbReference type="InterPro" id="IPR013217">
    <property type="entry name" value="Methyltransf_12"/>
</dbReference>
<dbReference type="Pfam" id="PF10119">
    <property type="entry name" value="MethyTransf_Reg"/>
    <property type="match status" value="1"/>
</dbReference>
<dbReference type="AlphaFoldDB" id="A0A5C5YIR9"/>
<dbReference type="GO" id="GO:0032259">
    <property type="term" value="P:methylation"/>
    <property type="evidence" value="ECO:0007669"/>
    <property type="project" value="UniProtKB-KW"/>
</dbReference>
<evidence type="ECO:0000259" key="2">
    <source>
        <dbReference type="Pfam" id="PF10119"/>
    </source>
</evidence>
<dbReference type="RefSeq" id="WP_146389086.1">
    <property type="nucleotide sequence ID" value="NZ_SJPK01000001.1"/>
</dbReference>
<dbReference type="PANTHER" id="PTHR43667">
    <property type="entry name" value="CYCLOPROPANE-FATTY-ACYL-PHOSPHOLIPID SYNTHASE"/>
    <property type="match status" value="1"/>
</dbReference>
<sequence>MTALPSSYEAVPYPDFVHPRTNPESIAAMVRLFGVSAACPLGEPCRVLELGCGQAGNLISLASLFPESQFLGVDLSPGHIAAGQLAIDELGMTNIELRQGDLADFPTPGPGDDERAKFDYVLVHGVYSWVPEEARQHILRICRDHLSRRGVALISYNTLPGWQAKGLVREIIQYHGSVHPGEPLQTVREAKRFLADLAESVPDSTGYGKMLREQFQALCQSDEAYLFHEQFEAVNEPRYFHQFISEIEAVDLQFVCESSFAFVPSQSAGIQRRMQSAPLLEREQTIDFLCNRTFRQSLIVRSDSGAQRGREADSDAISELFLSSEVSCFDVDDVPLVDSLPEGEMRIANPDGASATLRGRSTMAVMLRLSQIRPAAESFEQLWQHVLATVAGCEDSNAVRTVLREDLLQLAQVSMVRFHTGPLPLTHAVSAKPQASQLAQWQAARDNVVTSRLHQAIRLDEATRTMIGLCNGENGLEEIITGMMQFVSREGVSLQHEGQPVTDPNLLRTLVAEKVPANLKNLAEMGFLER</sequence>
<feature type="domain" description="PKMT C-terminal winged helix" evidence="3">
    <location>
        <begin position="432"/>
        <end position="526"/>
    </location>
</feature>
<proteinExistence type="predicted"/>
<evidence type="ECO:0000313" key="5">
    <source>
        <dbReference type="Proteomes" id="UP000318053"/>
    </source>
</evidence>
<protein>
    <submittedName>
        <fullName evidence="4">tRNA (Guanine-N(7)-)-methyltransferase</fullName>
    </submittedName>
</protein>
<feature type="domain" description="Methyltransferase type 12" evidence="1">
    <location>
        <begin position="48"/>
        <end position="151"/>
    </location>
</feature>
<dbReference type="CDD" id="cd02440">
    <property type="entry name" value="AdoMet_MTases"/>
    <property type="match status" value="1"/>
</dbReference>
<dbReference type="EMBL" id="SJPK01000001">
    <property type="protein sequence ID" value="TWT74763.1"/>
    <property type="molecule type" value="Genomic_DNA"/>
</dbReference>
<gene>
    <name evidence="4" type="ORF">CA85_00480</name>
</gene>
<name>A0A5C5YIR9_9BACT</name>
<reference evidence="4 5" key="1">
    <citation type="submission" date="2019-02" db="EMBL/GenBank/DDBJ databases">
        <title>Deep-cultivation of Planctomycetes and their phenomic and genomic characterization uncovers novel biology.</title>
        <authorList>
            <person name="Wiegand S."/>
            <person name="Jogler M."/>
            <person name="Boedeker C."/>
            <person name="Pinto D."/>
            <person name="Vollmers J."/>
            <person name="Rivas-Marin E."/>
            <person name="Kohn T."/>
            <person name="Peeters S.H."/>
            <person name="Heuer A."/>
            <person name="Rast P."/>
            <person name="Oberbeckmann S."/>
            <person name="Bunk B."/>
            <person name="Jeske O."/>
            <person name="Meyerdierks A."/>
            <person name="Storesund J.E."/>
            <person name="Kallscheuer N."/>
            <person name="Luecker S."/>
            <person name="Lage O.M."/>
            <person name="Pohl T."/>
            <person name="Merkel B.J."/>
            <person name="Hornburger P."/>
            <person name="Mueller R.-W."/>
            <person name="Bruemmer F."/>
            <person name="Labrenz M."/>
            <person name="Spormann A.M."/>
            <person name="Op Den Camp H."/>
            <person name="Overmann J."/>
            <person name="Amann R."/>
            <person name="Jetten M.S.M."/>
            <person name="Mascher T."/>
            <person name="Medema M.H."/>
            <person name="Devos D.P."/>
            <person name="Kaster A.-K."/>
            <person name="Ovreas L."/>
            <person name="Rohde M."/>
            <person name="Galperin M.Y."/>
            <person name="Jogler C."/>
        </authorList>
    </citation>
    <scope>NUCLEOTIDE SEQUENCE [LARGE SCALE GENOMIC DNA]</scope>
    <source>
        <strain evidence="4 5">CA85</strain>
    </source>
</reference>
<feature type="domain" description="Methyltransferase regulatory" evidence="2">
    <location>
        <begin position="223"/>
        <end position="301"/>
    </location>
</feature>
<organism evidence="4 5">
    <name type="scientific">Allorhodopirellula solitaria</name>
    <dbReference type="NCBI Taxonomy" id="2527987"/>
    <lineage>
        <taxon>Bacteria</taxon>
        <taxon>Pseudomonadati</taxon>
        <taxon>Planctomycetota</taxon>
        <taxon>Planctomycetia</taxon>
        <taxon>Pirellulales</taxon>
        <taxon>Pirellulaceae</taxon>
        <taxon>Allorhodopirellula</taxon>
    </lineage>
</organism>
<dbReference type="Proteomes" id="UP000318053">
    <property type="component" value="Unassembled WGS sequence"/>
</dbReference>
<dbReference type="Pfam" id="PF08242">
    <property type="entry name" value="Methyltransf_12"/>
    <property type="match status" value="1"/>
</dbReference>
<dbReference type="PANTHER" id="PTHR43667:SF2">
    <property type="entry name" value="FATTY ACID C-METHYL TRANSFERASE"/>
    <property type="match status" value="1"/>
</dbReference>
<comment type="caution">
    <text evidence="4">The sequence shown here is derived from an EMBL/GenBank/DDBJ whole genome shotgun (WGS) entry which is preliminary data.</text>
</comment>
<accession>A0A5C5YIR9</accession>
<dbReference type="Gene3D" id="3.40.50.150">
    <property type="entry name" value="Vaccinia Virus protein VP39"/>
    <property type="match status" value="1"/>
</dbReference>
<dbReference type="InterPro" id="IPR029063">
    <property type="entry name" value="SAM-dependent_MTases_sf"/>
</dbReference>
<evidence type="ECO:0000259" key="3">
    <source>
        <dbReference type="Pfam" id="PF21782"/>
    </source>
</evidence>
<dbReference type="Pfam" id="PF21782">
    <property type="entry name" value="WHD_PKMT"/>
    <property type="match status" value="1"/>
</dbReference>
<keyword evidence="4" id="KW-0808">Transferase</keyword>
<dbReference type="InterPro" id="IPR048976">
    <property type="entry name" value="WHD_PKMT"/>
</dbReference>
<dbReference type="InterPro" id="IPR050723">
    <property type="entry name" value="CFA/CMAS"/>
</dbReference>